<reference evidence="1 2" key="1">
    <citation type="journal article" date="2014" name="Am. J. Bot.">
        <title>Genome assembly and annotation for red clover (Trifolium pratense; Fabaceae).</title>
        <authorList>
            <person name="Istvanek J."/>
            <person name="Jaros M."/>
            <person name="Krenek A."/>
            <person name="Repkova J."/>
        </authorList>
    </citation>
    <scope>NUCLEOTIDE SEQUENCE [LARGE SCALE GENOMIC DNA]</scope>
    <source>
        <strain evidence="2">cv. Tatra</strain>
        <tissue evidence="1">Young leaves</tissue>
    </source>
</reference>
<protein>
    <submittedName>
        <fullName evidence="1">Ribonuclease H</fullName>
    </submittedName>
</protein>
<name>A0A2K3JPV6_TRIPR</name>
<proteinExistence type="predicted"/>
<dbReference type="ExpressionAtlas" id="A0A2K3JPV6">
    <property type="expression patterns" value="baseline"/>
</dbReference>
<organism evidence="1 2">
    <name type="scientific">Trifolium pratense</name>
    <name type="common">Red clover</name>
    <dbReference type="NCBI Taxonomy" id="57577"/>
    <lineage>
        <taxon>Eukaryota</taxon>
        <taxon>Viridiplantae</taxon>
        <taxon>Streptophyta</taxon>
        <taxon>Embryophyta</taxon>
        <taxon>Tracheophyta</taxon>
        <taxon>Spermatophyta</taxon>
        <taxon>Magnoliopsida</taxon>
        <taxon>eudicotyledons</taxon>
        <taxon>Gunneridae</taxon>
        <taxon>Pentapetalae</taxon>
        <taxon>rosids</taxon>
        <taxon>fabids</taxon>
        <taxon>Fabales</taxon>
        <taxon>Fabaceae</taxon>
        <taxon>Papilionoideae</taxon>
        <taxon>50 kb inversion clade</taxon>
        <taxon>NPAAA clade</taxon>
        <taxon>Hologalegina</taxon>
        <taxon>IRL clade</taxon>
        <taxon>Trifolieae</taxon>
        <taxon>Trifolium</taxon>
    </lineage>
</organism>
<dbReference type="AlphaFoldDB" id="A0A2K3JPV6"/>
<accession>A0A2K3JPV6</accession>
<comment type="caution">
    <text evidence="1">The sequence shown here is derived from an EMBL/GenBank/DDBJ whole genome shotgun (WGS) entry which is preliminary data.</text>
</comment>
<sequence length="105" mass="11907">MRKEWGGMGFRHIRGFNLAMLGKQGAPMGHNPSYVCRSIWSSRILLKEGYRWRIGDGADIPIWNTPWLRNDKCPVLSTPCIQPIASATVSMLIDNAEKLECISCW</sequence>
<dbReference type="EMBL" id="ASHM01073800">
    <property type="protein sequence ID" value="PNX56063.1"/>
    <property type="molecule type" value="Genomic_DNA"/>
</dbReference>
<gene>
    <name evidence="1" type="ORF">L195_g049686</name>
</gene>
<reference evidence="1 2" key="2">
    <citation type="journal article" date="2017" name="Front. Plant Sci.">
        <title>Gene Classification and Mining of Molecular Markers Useful in Red Clover (Trifolium pratense) Breeding.</title>
        <authorList>
            <person name="Istvanek J."/>
            <person name="Dluhosova J."/>
            <person name="Dluhos P."/>
            <person name="Patkova L."/>
            <person name="Nedelnik J."/>
            <person name="Repkova J."/>
        </authorList>
    </citation>
    <scope>NUCLEOTIDE SEQUENCE [LARGE SCALE GENOMIC DNA]</scope>
    <source>
        <strain evidence="2">cv. Tatra</strain>
        <tissue evidence="1">Young leaves</tissue>
    </source>
</reference>
<evidence type="ECO:0000313" key="2">
    <source>
        <dbReference type="Proteomes" id="UP000236291"/>
    </source>
</evidence>
<dbReference type="STRING" id="57577.A0A2K3JPV6"/>
<evidence type="ECO:0000313" key="1">
    <source>
        <dbReference type="EMBL" id="PNX56063.1"/>
    </source>
</evidence>
<dbReference type="Proteomes" id="UP000236291">
    <property type="component" value="Unassembled WGS sequence"/>
</dbReference>